<dbReference type="PANTHER" id="PTHR43294:SF21">
    <property type="entry name" value="CATION TRANSPORTING ATPASE"/>
    <property type="match status" value="1"/>
</dbReference>
<proteinExistence type="predicted"/>
<dbReference type="InterPro" id="IPR008250">
    <property type="entry name" value="ATPase_P-typ_transduc_dom_A_sf"/>
</dbReference>
<keyword evidence="5" id="KW-1185">Reference proteome</keyword>
<dbReference type="PANTHER" id="PTHR43294">
    <property type="entry name" value="SODIUM/POTASSIUM-TRANSPORTING ATPASE SUBUNIT ALPHA"/>
    <property type="match status" value="1"/>
</dbReference>
<dbReference type="GO" id="GO:0036376">
    <property type="term" value="P:sodium ion export across plasma membrane"/>
    <property type="evidence" value="ECO:0007669"/>
    <property type="project" value="TreeGrafter"/>
</dbReference>
<reference evidence="4" key="2">
    <citation type="submission" date="2025-08" db="UniProtKB">
        <authorList>
            <consortium name="Ensembl"/>
        </authorList>
    </citation>
    <scope>IDENTIFICATION</scope>
</reference>
<dbReference type="Ensembl" id="ENSHHUT00000059224.1">
    <property type="protein sequence ID" value="ENSHHUP00000057259.1"/>
    <property type="gene ID" value="ENSHHUG00000034153.1"/>
</dbReference>
<evidence type="ECO:0000256" key="2">
    <source>
        <dbReference type="ARBA" id="ARBA00022475"/>
    </source>
</evidence>
<protein>
    <recommendedName>
        <fullName evidence="3">P-type ATPase A domain-containing protein</fullName>
    </recommendedName>
</protein>
<name>A0A4W5P8G5_9TELE</name>
<sequence>GGDRVPADIRIIFAQGCKVDNSSLTGESEPQSKTPECTHENPLETKNIAFFSTTCLEGRHITGGC</sequence>
<organism evidence="4 5">
    <name type="scientific">Hucho hucho</name>
    <name type="common">huchen</name>
    <dbReference type="NCBI Taxonomy" id="62062"/>
    <lineage>
        <taxon>Eukaryota</taxon>
        <taxon>Metazoa</taxon>
        <taxon>Chordata</taxon>
        <taxon>Craniata</taxon>
        <taxon>Vertebrata</taxon>
        <taxon>Euteleostomi</taxon>
        <taxon>Actinopterygii</taxon>
        <taxon>Neopterygii</taxon>
        <taxon>Teleostei</taxon>
        <taxon>Protacanthopterygii</taxon>
        <taxon>Salmoniformes</taxon>
        <taxon>Salmonidae</taxon>
        <taxon>Salmoninae</taxon>
        <taxon>Hucho</taxon>
    </lineage>
</organism>
<dbReference type="GO" id="GO:0006883">
    <property type="term" value="P:intracellular sodium ion homeostasis"/>
    <property type="evidence" value="ECO:0007669"/>
    <property type="project" value="TreeGrafter"/>
</dbReference>
<evidence type="ECO:0000259" key="3">
    <source>
        <dbReference type="Pfam" id="PF00122"/>
    </source>
</evidence>
<dbReference type="SUPFAM" id="SSF81653">
    <property type="entry name" value="Calcium ATPase, transduction domain A"/>
    <property type="match status" value="1"/>
</dbReference>
<dbReference type="GO" id="GO:0005886">
    <property type="term" value="C:plasma membrane"/>
    <property type="evidence" value="ECO:0007669"/>
    <property type="project" value="UniProtKB-SubCell"/>
</dbReference>
<dbReference type="GO" id="GO:1990573">
    <property type="term" value="P:potassium ion import across plasma membrane"/>
    <property type="evidence" value="ECO:0007669"/>
    <property type="project" value="TreeGrafter"/>
</dbReference>
<dbReference type="Proteomes" id="UP000314982">
    <property type="component" value="Unassembled WGS sequence"/>
</dbReference>
<dbReference type="Gene3D" id="2.70.150.10">
    <property type="entry name" value="Calcium-transporting ATPase, cytoplasmic transduction domain A"/>
    <property type="match status" value="1"/>
</dbReference>
<keyword evidence="2" id="KW-0472">Membrane</keyword>
<dbReference type="Pfam" id="PF00122">
    <property type="entry name" value="E1-E2_ATPase"/>
    <property type="match status" value="1"/>
</dbReference>
<evidence type="ECO:0000313" key="4">
    <source>
        <dbReference type="Ensembl" id="ENSHHUP00000057259.1"/>
    </source>
</evidence>
<dbReference type="AlphaFoldDB" id="A0A4W5P8G5"/>
<reference evidence="4" key="3">
    <citation type="submission" date="2025-09" db="UniProtKB">
        <authorList>
            <consortium name="Ensembl"/>
        </authorList>
    </citation>
    <scope>IDENTIFICATION</scope>
</reference>
<accession>A0A4W5P8G5</accession>
<dbReference type="GO" id="GO:0005391">
    <property type="term" value="F:P-type sodium:potassium-exchanging transporter activity"/>
    <property type="evidence" value="ECO:0007669"/>
    <property type="project" value="TreeGrafter"/>
</dbReference>
<dbReference type="InterPro" id="IPR050510">
    <property type="entry name" value="Cation_transp_ATPase_P-type"/>
</dbReference>
<feature type="domain" description="P-type ATPase A" evidence="3">
    <location>
        <begin position="2"/>
        <end position="59"/>
    </location>
</feature>
<keyword evidence="2" id="KW-1003">Cell membrane</keyword>
<reference evidence="5" key="1">
    <citation type="submission" date="2018-06" db="EMBL/GenBank/DDBJ databases">
        <title>Genome assembly of Danube salmon.</title>
        <authorList>
            <person name="Macqueen D.J."/>
            <person name="Gundappa M.K."/>
        </authorList>
    </citation>
    <scope>NUCLEOTIDE SEQUENCE [LARGE SCALE GENOMIC DNA]</scope>
</reference>
<dbReference type="GO" id="GO:0030007">
    <property type="term" value="P:intracellular potassium ion homeostasis"/>
    <property type="evidence" value="ECO:0007669"/>
    <property type="project" value="TreeGrafter"/>
</dbReference>
<dbReference type="GO" id="GO:1902600">
    <property type="term" value="P:proton transmembrane transport"/>
    <property type="evidence" value="ECO:0007669"/>
    <property type="project" value="TreeGrafter"/>
</dbReference>
<dbReference type="GeneTree" id="ENSGT00940000159259"/>
<comment type="subcellular location">
    <subcellularLocation>
        <location evidence="1">Cell membrane</location>
        <topology evidence="1">Multi-pass membrane protein</topology>
    </subcellularLocation>
</comment>
<dbReference type="STRING" id="62062.ENSHHUP00000057259"/>
<dbReference type="InterPro" id="IPR059000">
    <property type="entry name" value="ATPase_P-type_domA"/>
</dbReference>
<evidence type="ECO:0000313" key="5">
    <source>
        <dbReference type="Proteomes" id="UP000314982"/>
    </source>
</evidence>
<evidence type="ECO:0000256" key="1">
    <source>
        <dbReference type="ARBA" id="ARBA00004651"/>
    </source>
</evidence>